<feature type="domain" description="BPL/LPL catalytic" evidence="5">
    <location>
        <begin position="167"/>
        <end position="351"/>
    </location>
</feature>
<evidence type="ECO:0000256" key="1">
    <source>
        <dbReference type="ARBA" id="ARBA00003253"/>
    </source>
</evidence>
<evidence type="ECO:0000313" key="6">
    <source>
        <dbReference type="EMBL" id="CCE66100.1"/>
    </source>
</evidence>
<dbReference type="InterPro" id="IPR004562">
    <property type="entry name" value="LipoylTrfase_LipoateP_Ligase"/>
</dbReference>
<comment type="similarity">
    <text evidence="3">Belongs to the LplA family.</text>
</comment>
<evidence type="ECO:0000256" key="3">
    <source>
        <dbReference type="ARBA" id="ARBA00008242"/>
    </source>
</evidence>
<dbReference type="GO" id="GO:0017118">
    <property type="term" value="F:lipoyltransferase activity"/>
    <property type="evidence" value="ECO:0007669"/>
    <property type="project" value="TreeGrafter"/>
</dbReference>
<dbReference type="CDD" id="cd16443">
    <property type="entry name" value="LplA"/>
    <property type="match status" value="1"/>
</dbReference>
<dbReference type="PANTHER" id="PTHR12561:SF3">
    <property type="entry name" value="LIPOYLTRANSFERASE 1, MITOCHONDRIAL"/>
    <property type="match status" value="1"/>
</dbReference>
<dbReference type="AlphaFoldDB" id="G8C1S2"/>
<dbReference type="PROSITE" id="PS51733">
    <property type="entry name" value="BPL_LPL_CATALYTIC"/>
    <property type="match status" value="1"/>
</dbReference>
<keyword evidence="7" id="KW-1185">Reference proteome</keyword>
<dbReference type="KEGG" id="tpf:TPHA_0O01320"/>
<proteinExistence type="inferred from homology"/>
<dbReference type="InterPro" id="IPR045864">
    <property type="entry name" value="aa-tRNA-synth_II/BPL/LPL"/>
</dbReference>
<dbReference type="HOGENOM" id="CLU_022986_2_0_1"/>
<dbReference type="RefSeq" id="XP_003688534.1">
    <property type="nucleotide sequence ID" value="XM_003688486.1"/>
</dbReference>
<dbReference type="GO" id="GO:0005739">
    <property type="term" value="C:mitochondrion"/>
    <property type="evidence" value="ECO:0007669"/>
    <property type="project" value="EnsemblFungi"/>
</dbReference>
<dbReference type="Gene3D" id="3.30.930.10">
    <property type="entry name" value="Bira Bifunctional Protein, Domain 2"/>
    <property type="match status" value="1"/>
</dbReference>
<gene>
    <name evidence="6" type="primary">TPHA0O01320</name>
    <name evidence="6" type="ordered locus">TPHA_0O01320</name>
</gene>
<name>G8C1S2_TETPH</name>
<dbReference type="PANTHER" id="PTHR12561">
    <property type="entry name" value="LIPOATE-PROTEIN LIGASE"/>
    <property type="match status" value="1"/>
</dbReference>
<organism evidence="6 7">
    <name type="scientific">Tetrapisispora phaffii (strain ATCC 24235 / CBS 4417 / NBRC 1672 / NRRL Y-8282 / UCD 70-5)</name>
    <name type="common">Yeast</name>
    <name type="synonym">Fabospora phaffii</name>
    <dbReference type="NCBI Taxonomy" id="1071381"/>
    <lineage>
        <taxon>Eukaryota</taxon>
        <taxon>Fungi</taxon>
        <taxon>Dikarya</taxon>
        <taxon>Ascomycota</taxon>
        <taxon>Saccharomycotina</taxon>
        <taxon>Saccharomycetes</taxon>
        <taxon>Saccharomycetales</taxon>
        <taxon>Saccharomycetaceae</taxon>
        <taxon>Tetrapisispora</taxon>
    </lineage>
</organism>
<dbReference type="NCBIfam" id="TIGR00545">
    <property type="entry name" value="lipoyltrans"/>
    <property type="match status" value="1"/>
</dbReference>
<dbReference type="Proteomes" id="UP000005666">
    <property type="component" value="Chromosome 15"/>
</dbReference>
<evidence type="ECO:0000256" key="2">
    <source>
        <dbReference type="ARBA" id="ARBA00005085"/>
    </source>
</evidence>
<dbReference type="GO" id="GO:0009249">
    <property type="term" value="P:protein lipoylation"/>
    <property type="evidence" value="ECO:0007669"/>
    <property type="project" value="EnsemblFungi"/>
</dbReference>
<accession>G8C1S2</accession>
<reference evidence="6 7" key="1">
    <citation type="journal article" date="2011" name="Proc. Natl. Acad. Sci. U.S.A.">
        <title>Evolutionary erosion of yeast sex chromosomes by mating-type switching accidents.</title>
        <authorList>
            <person name="Gordon J.L."/>
            <person name="Armisen D."/>
            <person name="Proux-Wera E."/>
            <person name="Oheigeartaigh S.S."/>
            <person name="Byrne K.P."/>
            <person name="Wolfe K.H."/>
        </authorList>
    </citation>
    <scope>NUCLEOTIDE SEQUENCE [LARGE SCALE GENOMIC DNA]</scope>
    <source>
        <strain evidence="7">ATCC 24235 / CBS 4417 / NBRC 1672 / NRRL Y-8282 / UCD 70-5</strain>
    </source>
</reference>
<dbReference type="OrthoDB" id="201621at2759"/>
<evidence type="ECO:0000313" key="7">
    <source>
        <dbReference type="Proteomes" id="UP000005666"/>
    </source>
</evidence>
<dbReference type="eggNOG" id="KOG3159">
    <property type="taxonomic scope" value="Eukaryota"/>
</dbReference>
<dbReference type="UniPathway" id="UPA00537">
    <property type="reaction ID" value="UER00595"/>
</dbReference>
<evidence type="ECO:0000256" key="4">
    <source>
        <dbReference type="ARBA" id="ARBA00015925"/>
    </source>
</evidence>
<dbReference type="SUPFAM" id="SSF55681">
    <property type="entry name" value="Class II aaRS and biotin synthetases"/>
    <property type="match status" value="1"/>
</dbReference>
<dbReference type="OMA" id="KCAVIGK"/>
<dbReference type="InterPro" id="IPR004143">
    <property type="entry name" value="BPL_LPL_catalytic"/>
</dbReference>
<dbReference type="GeneID" id="11530667"/>
<dbReference type="Pfam" id="PF21948">
    <property type="entry name" value="LplA-B_cat"/>
    <property type="match status" value="1"/>
</dbReference>
<comment type="function">
    <text evidence="1">Catalyzes both the ATP-dependent activation of exogenously supplied lipoate to lipoyl-AMP and the transfer of the activated lipoyl onto the lipoyl domains of lipoate-dependent enzymes.</text>
</comment>
<evidence type="ECO:0000259" key="5">
    <source>
        <dbReference type="PROSITE" id="PS51733"/>
    </source>
</evidence>
<dbReference type="EMBL" id="HE612870">
    <property type="protein sequence ID" value="CCE66100.1"/>
    <property type="molecule type" value="Genomic_DNA"/>
</dbReference>
<comment type="pathway">
    <text evidence="2">Protein modification; protein lipoylation via exogenous pathway; protein N(6)-(lipoyl)lysine from lipoate: step 2/2.</text>
</comment>
<protein>
    <recommendedName>
        <fullName evidence="4">Putative lipoate-protein ligase A</fullName>
    </recommendedName>
</protein>
<sequence length="435" mass="49778">MCSILSQIIRRTVSSQLISIPPRNIKLRWLHSSKVLCKITPFDIDATADLNDEFNELNSMYTSMFSKSNSNNKDVHKVKTENSLVDDINELNDELNELCSPYDTRCGSQNVPKISGDDLKTLVENSGRFIMISLSNNPYFNLALEDYIYNNSGKASSITKSDNRNSFVNSERLMFYINDKCAVIGKNQTIWKELFMKNLYDNGYQVLRRFSGGGAVIHDLGNVNYSFLTSREDFRREFFNENIVKWLREQNPKLNINLNERGDITLDGYKVSGSAFKIGRGKSYHHGTMLINSRIDKFKGLLKPDELPNVKWNCNSINSVRSEITNLPLTSTKQFIDICIDGYKTHFQDSNIPVLYCDESDTMNIEIRKVMNKLMSYEWKATTGPPFEVQINTIDTQLTLTVEKGIIIKSTIPIFIGMPFQEFSRLSKALLQTDV</sequence>
<dbReference type="STRING" id="1071381.G8C1S2"/>